<accession>A0A0F9UXA2</accession>
<gene>
    <name evidence="1" type="ORF">LCGC14_0477320</name>
</gene>
<sequence length="89" mass="10224">MGNFINVIVRERVEGAPGLVEEEEFNIHINTDQITLFNKGEDKEVTFVRLVCGVTLCVLVPYNKFVKKLQDIGAKFEIPIMMGRKKRKK</sequence>
<dbReference type="AlphaFoldDB" id="A0A0F9UXA2"/>
<comment type="caution">
    <text evidence="1">The sequence shown here is derived from an EMBL/GenBank/DDBJ whole genome shotgun (WGS) entry which is preliminary data.</text>
</comment>
<proteinExistence type="predicted"/>
<reference evidence="1" key="1">
    <citation type="journal article" date="2015" name="Nature">
        <title>Complex archaea that bridge the gap between prokaryotes and eukaryotes.</title>
        <authorList>
            <person name="Spang A."/>
            <person name="Saw J.H."/>
            <person name="Jorgensen S.L."/>
            <person name="Zaremba-Niedzwiedzka K."/>
            <person name="Martijn J."/>
            <person name="Lind A.E."/>
            <person name="van Eijk R."/>
            <person name="Schleper C."/>
            <person name="Guy L."/>
            <person name="Ettema T.J."/>
        </authorList>
    </citation>
    <scope>NUCLEOTIDE SEQUENCE</scope>
</reference>
<name>A0A0F9UXA2_9ZZZZ</name>
<evidence type="ECO:0000313" key="1">
    <source>
        <dbReference type="EMBL" id="KKN65796.1"/>
    </source>
</evidence>
<dbReference type="EMBL" id="LAZR01000515">
    <property type="protein sequence ID" value="KKN65796.1"/>
    <property type="molecule type" value="Genomic_DNA"/>
</dbReference>
<protein>
    <submittedName>
        <fullName evidence="1">Uncharacterized protein</fullName>
    </submittedName>
</protein>
<organism evidence="1">
    <name type="scientific">marine sediment metagenome</name>
    <dbReference type="NCBI Taxonomy" id="412755"/>
    <lineage>
        <taxon>unclassified sequences</taxon>
        <taxon>metagenomes</taxon>
        <taxon>ecological metagenomes</taxon>
    </lineage>
</organism>